<name>A0A8B0T051_KLEPN</name>
<accession>A0A8B0T051</accession>
<dbReference type="EMBL" id="MN956836">
    <property type="protein sequence ID" value="QTX15012.1"/>
    <property type="molecule type" value="Genomic_DNA"/>
</dbReference>
<dbReference type="AlphaFoldDB" id="A0A8B0T051"/>
<dbReference type="Pfam" id="PF15632">
    <property type="entry name" value="ATPgrasp_Ter"/>
    <property type="match status" value="1"/>
</dbReference>
<sequence>MVNVQTRHNAEGKPLLLEINMRPSGGIGYTQHSGVNLPGLYAFHTLGLMDDDQVRQSAKTDFFHLQSSALSLMSYSIRHH</sequence>
<dbReference type="SUPFAM" id="SSF56059">
    <property type="entry name" value="Glutathione synthetase ATP-binding domain-like"/>
    <property type="match status" value="1"/>
</dbReference>
<evidence type="ECO:0000313" key="1">
    <source>
        <dbReference type="EMBL" id="QTX15012.1"/>
    </source>
</evidence>
<keyword evidence="1" id="KW-0614">Plasmid</keyword>
<proteinExistence type="predicted"/>
<protein>
    <submittedName>
        <fullName evidence="1">Carbamoylphosphate synthase large subunit</fullName>
    </submittedName>
</protein>
<dbReference type="Gene3D" id="3.30.470.20">
    <property type="entry name" value="ATP-grasp fold, B domain"/>
    <property type="match status" value="1"/>
</dbReference>
<geneLocation type="plasmid" evidence="1">
    <name>p17-15-vir-like</name>
</geneLocation>
<reference evidence="1" key="1">
    <citation type="submission" date="2020-01" db="EMBL/GenBank/DDBJ databases">
        <authorList>
            <person name="Qin S."/>
        </authorList>
    </citation>
    <scope>NUCLEOTIDE SEQUENCE</scope>
    <source>
        <strain evidence="1">CVir17-16-YZ6g</strain>
        <plasmid evidence="1">p17-15-vir-like</plasmid>
    </source>
</reference>
<organism evidence="1">
    <name type="scientific">Klebsiella pneumoniae</name>
    <dbReference type="NCBI Taxonomy" id="573"/>
    <lineage>
        <taxon>Bacteria</taxon>
        <taxon>Pseudomonadati</taxon>
        <taxon>Pseudomonadota</taxon>
        <taxon>Gammaproteobacteria</taxon>
        <taxon>Enterobacterales</taxon>
        <taxon>Enterobacteriaceae</taxon>
        <taxon>Klebsiella/Raoultella group</taxon>
        <taxon>Klebsiella</taxon>
        <taxon>Klebsiella pneumoniae complex</taxon>
    </lineage>
</organism>